<feature type="compositionally biased region" description="Acidic residues" evidence="1">
    <location>
        <begin position="245"/>
        <end position="254"/>
    </location>
</feature>
<evidence type="ECO:0000313" key="3">
    <source>
        <dbReference type="Proteomes" id="UP000011083"/>
    </source>
</evidence>
<accession>L8GGP8</accession>
<feature type="compositionally biased region" description="Basic and acidic residues" evidence="1">
    <location>
        <begin position="255"/>
        <end position="265"/>
    </location>
</feature>
<keyword evidence="3" id="KW-1185">Reference proteome</keyword>
<name>L8GGP8_ACACF</name>
<dbReference type="VEuPathDB" id="AmoebaDB:ACA1_014980"/>
<evidence type="ECO:0000256" key="1">
    <source>
        <dbReference type="SAM" id="MobiDB-lite"/>
    </source>
</evidence>
<dbReference type="GeneID" id="14912500"/>
<dbReference type="Proteomes" id="UP000011083">
    <property type="component" value="Unassembled WGS sequence"/>
</dbReference>
<feature type="compositionally biased region" description="Low complexity" evidence="1">
    <location>
        <begin position="271"/>
        <end position="290"/>
    </location>
</feature>
<evidence type="ECO:0000313" key="2">
    <source>
        <dbReference type="EMBL" id="ELR12019.1"/>
    </source>
</evidence>
<gene>
    <name evidence="2" type="ORF">ACA1_014980</name>
</gene>
<dbReference type="EMBL" id="KB008137">
    <property type="protein sequence ID" value="ELR12019.1"/>
    <property type="molecule type" value="Genomic_DNA"/>
</dbReference>
<sequence length="290" mass="32654">MEWCSVPSCCDTGTVELGRHTEERQPLRAAGLREENSALLASLAEARQAAALKAGAAREAHAFANELVTISRDAPGLLEQALDDRQRLFSDALKYLDFAIQAEAAFGGSQWREKLYLDKADLLWFSGKHEAAFKEYMACLRDDINERVIDAWFPKLRELGRENEIDRICKEMYPRAKDKSQQQLLLHSFYQYTTLSHKAAYEWADPQEVDRFVAMEKSMGRGRDTLRRRTLPVAGLADEAHHSDDEYESDDEDGESKQSVREEQPAKTTRLVAPPALVLPPDLAAAAKGL</sequence>
<dbReference type="KEGG" id="acan:ACA1_014980"/>
<dbReference type="RefSeq" id="XP_004334032.1">
    <property type="nucleotide sequence ID" value="XM_004333984.1"/>
</dbReference>
<feature type="region of interest" description="Disordered" evidence="1">
    <location>
        <begin position="232"/>
        <end position="290"/>
    </location>
</feature>
<proteinExistence type="predicted"/>
<dbReference type="AlphaFoldDB" id="L8GGP8"/>
<reference evidence="2 3" key="1">
    <citation type="journal article" date="2013" name="Genome Biol.">
        <title>Genome of Acanthamoeba castellanii highlights extensive lateral gene transfer and early evolution of tyrosine kinase signaling.</title>
        <authorList>
            <person name="Clarke M."/>
            <person name="Lohan A.J."/>
            <person name="Liu B."/>
            <person name="Lagkouvardos I."/>
            <person name="Roy S."/>
            <person name="Zafar N."/>
            <person name="Bertelli C."/>
            <person name="Schilde C."/>
            <person name="Kianianmomeni A."/>
            <person name="Burglin T.R."/>
            <person name="Frech C."/>
            <person name="Turcotte B."/>
            <person name="Kopec K.O."/>
            <person name="Synnott J.M."/>
            <person name="Choo C."/>
            <person name="Paponov I."/>
            <person name="Finkler A."/>
            <person name="Soon Heng Tan C."/>
            <person name="Hutchins A.P."/>
            <person name="Weinmeier T."/>
            <person name="Rattei T."/>
            <person name="Chu J.S."/>
            <person name="Gimenez G."/>
            <person name="Irimia M."/>
            <person name="Rigden D.J."/>
            <person name="Fitzpatrick D.A."/>
            <person name="Lorenzo-Morales J."/>
            <person name="Bateman A."/>
            <person name="Chiu C.H."/>
            <person name="Tang P."/>
            <person name="Hegemann P."/>
            <person name="Fromm H."/>
            <person name="Raoult D."/>
            <person name="Greub G."/>
            <person name="Miranda-Saavedra D."/>
            <person name="Chen N."/>
            <person name="Nash P."/>
            <person name="Ginger M.L."/>
            <person name="Horn M."/>
            <person name="Schaap P."/>
            <person name="Caler L."/>
            <person name="Loftus B."/>
        </authorList>
    </citation>
    <scope>NUCLEOTIDE SEQUENCE [LARGE SCALE GENOMIC DNA]</scope>
    <source>
        <strain evidence="2 3">Neff</strain>
    </source>
</reference>
<protein>
    <submittedName>
        <fullName evidence="2">Uncharacterized protein</fullName>
    </submittedName>
</protein>
<organism evidence="2 3">
    <name type="scientific">Acanthamoeba castellanii (strain ATCC 30010 / Neff)</name>
    <dbReference type="NCBI Taxonomy" id="1257118"/>
    <lineage>
        <taxon>Eukaryota</taxon>
        <taxon>Amoebozoa</taxon>
        <taxon>Discosea</taxon>
        <taxon>Longamoebia</taxon>
        <taxon>Centramoebida</taxon>
        <taxon>Acanthamoebidae</taxon>
        <taxon>Acanthamoeba</taxon>
    </lineage>
</organism>